<dbReference type="AlphaFoldDB" id="A0A7W4VJB3"/>
<organism evidence="3 4">
    <name type="scientific">Microvirga lupini</name>
    <dbReference type="NCBI Taxonomy" id="420324"/>
    <lineage>
        <taxon>Bacteria</taxon>
        <taxon>Pseudomonadati</taxon>
        <taxon>Pseudomonadota</taxon>
        <taxon>Alphaproteobacteria</taxon>
        <taxon>Hyphomicrobiales</taxon>
        <taxon>Methylobacteriaceae</taxon>
        <taxon>Microvirga</taxon>
    </lineage>
</organism>
<feature type="region of interest" description="Disordered" evidence="1">
    <location>
        <begin position="45"/>
        <end position="66"/>
    </location>
</feature>
<evidence type="ECO:0000256" key="1">
    <source>
        <dbReference type="SAM" id="MobiDB-lite"/>
    </source>
</evidence>
<dbReference type="EMBL" id="JACHWB010000001">
    <property type="protein sequence ID" value="MBB3018254.1"/>
    <property type="molecule type" value="Genomic_DNA"/>
</dbReference>
<evidence type="ECO:0000313" key="3">
    <source>
        <dbReference type="EMBL" id="MBB3018254.1"/>
    </source>
</evidence>
<protein>
    <submittedName>
        <fullName evidence="3">Uncharacterized protein</fullName>
    </submittedName>
</protein>
<keyword evidence="4" id="KW-1185">Reference proteome</keyword>
<proteinExistence type="predicted"/>
<sequence length="66" mass="7093">MALRDVLSHYGRIVLMVAAFVFVAGIVAGPILEKFQFSEIIVTERSSQPALPPVSPPSERQSGKPG</sequence>
<name>A0A7W4VJB3_9HYPH</name>
<evidence type="ECO:0000256" key="2">
    <source>
        <dbReference type="SAM" id="Phobius"/>
    </source>
</evidence>
<gene>
    <name evidence="3" type="ORF">FHR70_001294</name>
</gene>
<evidence type="ECO:0000313" key="4">
    <source>
        <dbReference type="Proteomes" id="UP000532010"/>
    </source>
</evidence>
<reference evidence="3 4" key="1">
    <citation type="submission" date="2020-08" db="EMBL/GenBank/DDBJ databases">
        <title>The Agave Microbiome: Exploring the role of microbial communities in plant adaptations to desert environments.</title>
        <authorList>
            <person name="Partida-Martinez L.P."/>
        </authorList>
    </citation>
    <scope>NUCLEOTIDE SEQUENCE [LARGE SCALE GENOMIC DNA]</scope>
    <source>
        <strain evidence="3 4">AT3.9</strain>
    </source>
</reference>
<keyword evidence="2" id="KW-0472">Membrane</keyword>
<keyword evidence="2" id="KW-0812">Transmembrane</keyword>
<dbReference type="Proteomes" id="UP000532010">
    <property type="component" value="Unassembled WGS sequence"/>
</dbReference>
<accession>A0A7W4VJB3</accession>
<keyword evidence="2" id="KW-1133">Transmembrane helix</keyword>
<feature type="transmembrane region" description="Helical" evidence="2">
    <location>
        <begin position="12"/>
        <end position="32"/>
    </location>
</feature>
<comment type="caution">
    <text evidence="3">The sequence shown here is derived from an EMBL/GenBank/DDBJ whole genome shotgun (WGS) entry which is preliminary data.</text>
</comment>